<comment type="caution">
    <text evidence="2">The sequence shown here is derived from an EMBL/GenBank/DDBJ whole genome shotgun (WGS) entry which is preliminary data.</text>
</comment>
<organism evidence="2 3">
    <name type="scientific">Panicum virgatum</name>
    <name type="common">Blackwell switchgrass</name>
    <dbReference type="NCBI Taxonomy" id="38727"/>
    <lineage>
        <taxon>Eukaryota</taxon>
        <taxon>Viridiplantae</taxon>
        <taxon>Streptophyta</taxon>
        <taxon>Embryophyta</taxon>
        <taxon>Tracheophyta</taxon>
        <taxon>Spermatophyta</taxon>
        <taxon>Magnoliopsida</taxon>
        <taxon>Liliopsida</taxon>
        <taxon>Poales</taxon>
        <taxon>Poaceae</taxon>
        <taxon>PACMAD clade</taxon>
        <taxon>Panicoideae</taxon>
        <taxon>Panicodae</taxon>
        <taxon>Paniceae</taxon>
        <taxon>Panicinae</taxon>
        <taxon>Panicum</taxon>
        <taxon>Panicum sect. Hiantes</taxon>
    </lineage>
</organism>
<dbReference type="EMBL" id="CM029050">
    <property type="protein sequence ID" value="KAG2568996.1"/>
    <property type="molecule type" value="Genomic_DNA"/>
</dbReference>
<protein>
    <submittedName>
        <fullName evidence="2">Uncharacterized protein</fullName>
    </submittedName>
</protein>
<accession>A0A8T0QDY9</accession>
<feature type="compositionally biased region" description="Low complexity" evidence="1">
    <location>
        <begin position="108"/>
        <end position="120"/>
    </location>
</feature>
<feature type="region of interest" description="Disordered" evidence="1">
    <location>
        <begin position="105"/>
        <end position="140"/>
    </location>
</feature>
<reference evidence="2" key="1">
    <citation type="submission" date="2020-05" db="EMBL/GenBank/DDBJ databases">
        <title>WGS assembly of Panicum virgatum.</title>
        <authorList>
            <person name="Lovell J.T."/>
            <person name="Jenkins J."/>
            <person name="Shu S."/>
            <person name="Juenger T.E."/>
            <person name="Schmutz J."/>
        </authorList>
    </citation>
    <scope>NUCLEOTIDE SEQUENCE</scope>
    <source>
        <strain evidence="2">AP13</strain>
    </source>
</reference>
<gene>
    <name evidence="2" type="ORF">PVAP13_7NG364925</name>
</gene>
<proteinExistence type="predicted"/>
<keyword evidence="3" id="KW-1185">Reference proteome</keyword>
<name>A0A8T0QDY9_PANVG</name>
<feature type="region of interest" description="Disordered" evidence="1">
    <location>
        <begin position="48"/>
        <end position="68"/>
    </location>
</feature>
<dbReference type="Proteomes" id="UP000823388">
    <property type="component" value="Chromosome 7N"/>
</dbReference>
<evidence type="ECO:0000313" key="3">
    <source>
        <dbReference type="Proteomes" id="UP000823388"/>
    </source>
</evidence>
<dbReference type="AlphaFoldDB" id="A0A8T0QDY9"/>
<sequence length="140" mass="15340">MRDSTSKFAPSPVVCTTPTVQFSRSTTMTAAAAATSYCHEVFLPHGPWSTPRQTRSGRHAMTATNTPCQEGTHRLQNQKAAFFVPTDLKFWTPNDAFQTPNLFANPVSSATRTPPSRTSAHLNVLGSQDRPPGCRSHRLL</sequence>
<evidence type="ECO:0000313" key="2">
    <source>
        <dbReference type="EMBL" id="KAG2568996.1"/>
    </source>
</evidence>
<evidence type="ECO:0000256" key="1">
    <source>
        <dbReference type="SAM" id="MobiDB-lite"/>
    </source>
</evidence>